<dbReference type="EMBL" id="CAJVPI010000218">
    <property type="protein sequence ID" value="CAG8502583.1"/>
    <property type="molecule type" value="Genomic_DNA"/>
</dbReference>
<reference evidence="2" key="1">
    <citation type="submission" date="2021-06" db="EMBL/GenBank/DDBJ databases">
        <authorList>
            <person name="Kallberg Y."/>
            <person name="Tangrot J."/>
            <person name="Rosling A."/>
        </authorList>
    </citation>
    <scope>NUCLEOTIDE SEQUENCE</scope>
    <source>
        <strain evidence="2">BR232B</strain>
    </source>
</reference>
<evidence type="ECO:0000259" key="1">
    <source>
        <dbReference type="PROSITE" id="PS50097"/>
    </source>
</evidence>
<dbReference type="InterPro" id="IPR036890">
    <property type="entry name" value="HATPase_C_sf"/>
</dbReference>
<dbReference type="PROSITE" id="PS50097">
    <property type="entry name" value="BTB"/>
    <property type="match status" value="1"/>
</dbReference>
<dbReference type="SUPFAM" id="SSF55874">
    <property type="entry name" value="ATPase domain of HSP90 chaperone/DNA topoisomerase II/histidine kinase"/>
    <property type="match status" value="1"/>
</dbReference>
<keyword evidence="3" id="KW-1185">Reference proteome</keyword>
<dbReference type="PANTHER" id="PTHR15600:SF42">
    <property type="entry name" value="SACSIN"/>
    <property type="match status" value="1"/>
</dbReference>
<protein>
    <submittedName>
        <fullName evidence="2">513_t:CDS:1</fullName>
    </submittedName>
</protein>
<gene>
    <name evidence="2" type="ORF">PBRASI_LOCUS2687</name>
</gene>
<accession>A0A9N8ZPJ4</accession>
<dbReference type="Gene3D" id="3.30.710.10">
    <property type="entry name" value="Potassium Channel Kv1.1, Chain A"/>
    <property type="match status" value="1"/>
</dbReference>
<dbReference type="OrthoDB" id="1262810at2759"/>
<comment type="caution">
    <text evidence="2">The sequence shown here is derived from an EMBL/GenBank/DDBJ whole genome shotgun (WGS) entry which is preliminary data.</text>
</comment>
<dbReference type="NCBIfam" id="NF047352">
    <property type="entry name" value="P_loop_sacsin"/>
    <property type="match status" value="1"/>
</dbReference>
<dbReference type="InterPro" id="IPR011333">
    <property type="entry name" value="SKP1/BTB/POZ_sf"/>
</dbReference>
<dbReference type="SUPFAM" id="SSF54695">
    <property type="entry name" value="POZ domain"/>
    <property type="match status" value="1"/>
</dbReference>
<dbReference type="Pfam" id="PF00651">
    <property type="entry name" value="BTB"/>
    <property type="match status" value="1"/>
</dbReference>
<dbReference type="Pfam" id="PF25794">
    <property type="entry name" value="SACS"/>
    <property type="match status" value="1"/>
</dbReference>
<name>A0A9N8ZPJ4_9GLOM</name>
<dbReference type="InterPro" id="IPR000210">
    <property type="entry name" value="BTB/POZ_dom"/>
</dbReference>
<dbReference type="Proteomes" id="UP000789739">
    <property type="component" value="Unassembled WGS sequence"/>
</dbReference>
<dbReference type="PANTHER" id="PTHR15600">
    <property type="entry name" value="SACSIN"/>
    <property type="match status" value="1"/>
</dbReference>
<evidence type="ECO:0000313" key="3">
    <source>
        <dbReference type="Proteomes" id="UP000789739"/>
    </source>
</evidence>
<organism evidence="2 3">
    <name type="scientific">Paraglomus brasilianum</name>
    <dbReference type="NCBI Taxonomy" id="144538"/>
    <lineage>
        <taxon>Eukaryota</taxon>
        <taxon>Fungi</taxon>
        <taxon>Fungi incertae sedis</taxon>
        <taxon>Mucoromycota</taxon>
        <taxon>Glomeromycotina</taxon>
        <taxon>Glomeromycetes</taxon>
        <taxon>Paraglomerales</taxon>
        <taxon>Paraglomeraceae</taxon>
        <taxon>Paraglomus</taxon>
    </lineage>
</organism>
<dbReference type="InterPro" id="IPR058210">
    <property type="entry name" value="SACS/Nov_dom"/>
</dbReference>
<dbReference type="GO" id="GO:0030544">
    <property type="term" value="F:Hsp70 protein binding"/>
    <property type="evidence" value="ECO:0007669"/>
    <property type="project" value="TreeGrafter"/>
</dbReference>
<dbReference type="SMART" id="SM00225">
    <property type="entry name" value="BTB"/>
    <property type="match status" value="1"/>
</dbReference>
<evidence type="ECO:0000313" key="2">
    <source>
        <dbReference type="EMBL" id="CAG8502583.1"/>
    </source>
</evidence>
<proteinExistence type="predicted"/>
<dbReference type="Gene3D" id="3.30.565.10">
    <property type="entry name" value="Histidine kinase-like ATPase, C-terminal domain"/>
    <property type="match status" value="1"/>
</dbReference>
<sequence>MASISPEIFEQTPTLINTIKTAISDYAWEHIFREFLQNADDAGARRYSVIIDERCHRGETGDFATMAPWQGPALLIFNDASFEQRDFEGLQKLGEGGKRDDETRIGRFGIGFNTCYNITDVPSVVSGGYIAFFDPHRDFLPSAGRGRRAGVRYKFDADFCNHYPAQAAPYLRIKNYTCDESKGTLFRLPLRSEELVKKSKIKQLRITPEDLRKSLESMKGNAQKYLLFLRNVEEFEVLTIDAGVTEDTPSPKLMWKARIVNMDESIQRMRSSTEYGYRQYPLSIEVTSGYPYKKPTTANYHCSIGCQTELKKLMNYNRKMSSGGVAVRLDRKEEGNIFCYFPLPIKTGMSVHIHGLWETSSDRMSILLTNAKQSDTDSAKLGWNRHILWDVLPKVHVELLKALNSRKEFEARNDGECPIEVCWPLSSHELFKKYGENVLKELPLDYPFFRSNGKWVSIEESIFCDDAAVTKAFVRYGDLAVYLPYNKIENLKKIGKLKKQHLVTNERARDKLRNKPLASFLDQDECCDILQFMVEDEGYQDLSGIQLLPLKDGTMAEFGSSTDLLHYYIASEDDLELFPNFDESRLVDTANALYDDVIRDQMDDFQDWTSVRQFNGNAVYLYLQRHLPRSIINEWNPDKGAPGKTWLTKSCLDRIWELLIESNVNVSMFKNYPILDISGHSCLVPLERQIPVLVSQLTADNKLPIALSKLGVLFTDRSSYTDNSEVSQYIYEWSAVNVLMILQKVWLAQNRPKDFLKLWSPPEVGALKAFIRRYWSEICCEKTVYETLLKNLRIWPIRTQSSEKVFVTPSEGNIILEKNIFQYSSPRYPKIFTTEDQRDHNILRALGASSISAYDYLVRGGIIEHALDADLDEYVRFLESILRLNDDSILEYLRNRKTIPNQEGNLVKPSNLYHGNVELFRIVFGNAPDKLISTSFKGNNASMQNLQKIGVNTSVDTNNFIKCAEYIAEQVKWTTEFENESTIHLRGPAFVALNFLYNNFSCLSFNDEQWACLELIEFVPVVPVMVNGRRQNCCPMPPSGFGAFKKLCLPEYSDITWTQLPIIDYNIIPKGEITRKYPHIGAPTAENVLRHLKQISVKLNELVDRRDTYRIVRKIYEVLDKTVQYSDSTIGRWLKMAGTIFLNINEDEDPFDRKNWKSYSQLKFGATKQENDFIKEILQPYPELLKAAGVKNVRLEHLPEPEDKQTSAFLAGILNLLSELPDVHDTVFDVKGEKFYANRYVLAANGGVFKKSLSNTRFKESTPSDPAVHKISEMEPRSFEVFLSFLYGNMIDVAIHSKRIAAEESERVRLYLDLLWASNYYELIDLRDIVECRLSRYLTRTNVKNIKEYADKYEGKQLAKVCANYIKTNCQS</sequence>
<dbReference type="InterPro" id="IPR052972">
    <property type="entry name" value="Sacsin_chaperone_reg"/>
</dbReference>
<feature type="domain" description="BTB" evidence="1">
    <location>
        <begin position="1224"/>
        <end position="1295"/>
    </location>
</feature>